<dbReference type="Gene3D" id="1.10.760.10">
    <property type="entry name" value="Cytochrome c-like domain"/>
    <property type="match status" value="1"/>
</dbReference>
<dbReference type="EMBL" id="CP119075">
    <property type="protein sequence ID" value="WED63161.1"/>
    <property type="molecule type" value="Genomic_DNA"/>
</dbReference>
<dbReference type="InterPro" id="IPR011041">
    <property type="entry name" value="Quinoprot_gluc/sorb_DH_b-prop"/>
</dbReference>
<dbReference type="InterPro" id="IPR010496">
    <property type="entry name" value="AL/BT2_dom"/>
</dbReference>
<evidence type="ECO:0000259" key="4">
    <source>
        <dbReference type="Pfam" id="PF23500"/>
    </source>
</evidence>
<dbReference type="InterPro" id="IPR036909">
    <property type="entry name" value="Cyt_c-like_dom_sf"/>
</dbReference>
<reference evidence="5" key="1">
    <citation type="submission" date="2023-03" db="EMBL/GenBank/DDBJ databases">
        <title>Lomoglobus Profundus gen. nov., sp. nov., a novel member of the phylum Verrucomicrobia, isolated from deep-marine sediment of South China Sea.</title>
        <authorList>
            <person name="Ahmad T."/>
            <person name="Ishaq S.E."/>
            <person name="Wang F."/>
        </authorList>
    </citation>
    <scope>NUCLEOTIDE SEQUENCE</scope>
    <source>
        <strain evidence="5">LMO-M01</strain>
    </source>
</reference>
<feature type="chain" id="PRO_5042117959" evidence="2">
    <location>
        <begin position="23"/>
        <end position="1410"/>
    </location>
</feature>
<dbReference type="KEGG" id="slom:PXH66_12555"/>
<gene>
    <name evidence="5" type="ORF">PXH66_12555</name>
</gene>
<organism evidence="5 6">
    <name type="scientific">Synoicihabitans lomoniglobus</name>
    <dbReference type="NCBI Taxonomy" id="2909285"/>
    <lineage>
        <taxon>Bacteria</taxon>
        <taxon>Pseudomonadati</taxon>
        <taxon>Verrucomicrobiota</taxon>
        <taxon>Opitutia</taxon>
        <taxon>Opitutales</taxon>
        <taxon>Opitutaceae</taxon>
        <taxon>Synoicihabitans</taxon>
    </lineage>
</organism>
<name>A0AAE9ZTS5_9BACT</name>
<protein>
    <submittedName>
        <fullName evidence="5">DUF1080 domain-containing protein</fullName>
    </submittedName>
</protein>
<keyword evidence="6" id="KW-1185">Reference proteome</keyword>
<feature type="signal peptide" evidence="2">
    <location>
        <begin position="1"/>
        <end position="22"/>
    </location>
</feature>
<accession>A0AAE9ZTS5</accession>
<dbReference type="InterPro" id="IPR055557">
    <property type="entry name" value="DUF7133"/>
</dbReference>
<dbReference type="GO" id="GO:0009055">
    <property type="term" value="F:electron transfer activity"/>
    <property type="evidence" value="ECO:0007669"/>
    <property type="project" value="InterPro"/>
</dbReference>
<dbReference type="Pfam" id="PF06439">
    <property type="entry name" value="3keto-disac_hyd"/>
    <property type="match status" value="1"/>
</dbReference>
<dbReference type="Gene3D" id="2.120.10.30">
    <property type="entry name" value="TolB, C-terminal domain"/>
    <property type="match status" value="1"/>
</dbReference>
<feature type="region of interest" description="Disordered" evidence="1">
    <location>
        <begin position="277"/>
        <end position="297"/>
    </location>
</feature>
<dbReference type="GO" id="GO:0020037">
    <property type="term" value="F:heme binding"/>
    <property type="evidence" value="ECO:0007669"/>
    <property type="project" value="InterPro"/>
</dbReference>
<sequence>MSASLRLVAGPLLACLVSSAVATGTAPVPLFDGHSLTGWTGNPAIWTVEAGAITAEIPAGERLAANEFLYAETEVGDFELSLQFRISGAPSANSGIQYRAQRGADGHAAGYQADLDDGATWLGRIYDEHGRALLVERGTRVSLAPDGRRWVDTFAELGTYADLYRPGEWNTYRITARASHVEVWINGRLCAALDDHQIGEADLSGLLAFQMHSGPGPAKVQFRDIMLVDLGRTATPPTPKTVAATDAVTAAITPTADDGRVLNLDFEAGDLSDWTATGDAWERQPNGVRPANTATRRADEGEVMPTGRFAISPPWRNPSVGSGSLTSVPFTVRHRWASYIVGGDPDINRNRVELLLAENGAILHSAAAGTPGGVHRVVVDLASVLNQRIQIRLVDSARGPGGHLTFDAFGFHDRDPSTVDAGAAREARLHESPVLWHLQPNPAPATAVANVDAQQVVRDMKLQPGFAAELIAAEPDVHQPIAFAIGPRGRLWVAEAYSYPSKRAPGEGRDRITIFEDTNGDGAFDSRKVFAEGLNLVSGLEVGFGGVWVGAAPELLFIPDRDGDDRPDCPPEVLLDGWGYQDTHETLNSFTWGPDGWLYGLQGVFTQSHVGKPGTPDADRMTLRAGVWRYHPVRHEFEMFAHGGSNQWGIDFNAVGDLFITHCRSFWGGGGTTYVIRNGHYWNQANANYADFISNRAPDFAPDLRNYLPSSARYDSGEGGAGKPGTAAVYGGHSHVGTMIYLGDNWPEIYRDHLFTHNLHGHQLNQQHNVPDGSGYETLHAGFDLMFAPDTTFMAVDLQYGPDGGVYVIDWCDHQHCHSPREDIWERHNGRIYRMTWSDTWQPAPVDLGAMSDLELAGLHTHRNAWFTRTARRLLQERAAARPLDAAALQKLRDQATGEGNAESHLRAWFTLHATANLTARDLQTMVADDSAHVRARAVAFATERASAPLLTRTELHALATEDPSPVVRLAIASALPTLSADDSWAIGRQLASHATDAADRFLPRMLWFGLAPQVESDLPRAIDLAATTALPTLTDSIQWFAARTPAGREALIQQLRHATPAAAARGVQILAFALRSDTALPMPDGWAELVDTLAASGVEAPETRELSALFGDRAVLAAARRTLADQAADLDSRRAALHLLTRADDQAARPVYISLLNDPDFRRDAVERLARFGDPAAAPAMMHDFDQLDDGDRAAVLATLTGRPTYALALLQAIAAGEFDRGHLTALHLRHLRNLQNDEVDALSAHIWVANGSATPDAAATMARLRETYEEAPLWAFNERHGQQLFTQLCATCHLINGEGGHLGPDLTSSWRNGVDYFLESVVDPNGVVGADFQLNLITKKDGAVISGMIERETANTLVVRTMTETVNVPLGEVESRQVLPQSLMPPGLFESLPEKEYIELMKFLLSRK</sequence>
<feature type="domain" description="DUF7133" evidence="4">
    <location>
        <begin position="455"/>
        <end position="836"/>
    </location>
</feature>
<dbReference type="Gene3D" id="2.60.120.560">
    <property type="entry name" value="Exo-inulinase, domain 1"/>
    <property type="match status" value="1"/>
</dbReference>
<evidence type="ECO:0000313" key="6">
    <source>
        <dbReference type="Proteomes" id="UP001218638"/>
    </source>
</evidence>
<dbReference type="NCBIfam" id="TIGR02604">
    <property type="entry name" value="Piru_Ver_Nterm"/>
    <property type="match status" value="1"/>
</dbReference>
<evidence type="ECO:0000313" key="5">
    <source>
        <dbReference type="EMBL" id="WED63161.1"/>
    </source>
</evidence>
<proteinExistence type="predicted"/>
<dbReference type="PANTHER" id="PTHR33546">
    <property type="entry name" value="LARGE, MULTIFUNCTIONAL SECRETED PROTEIN-RELATED"/>
    <property type="match status" value="1"/>
</dbReference>
<feature type="domain" description="3-keto-alpha-glucoside-1,2-lyase/3-keto-2-hydroxy-glucal hydratase" evidence="3">
    <location>
        <begin position="28"/>
        <end position="227"/>
    </location>
</feature>
<dbReference type="SUPFAM" id="SSF50952">
    <property type="entry name" value="Soluble quinoprotein glucose dehydrogenase"/>
    <property type="match status" value="1"/>
</dbReference>
<evidence type="ECO:0000259" key="3">
    <source>
        <dbReference type="Pfam" id="PF06439"/>
    </source>
</evidence>
<dbReference type="InterPro" id="IPR011042">
    <property type="entry name" value="6-blade_b-propeller_TolB-like"/>
</dbReference>
<dbReference type="GO" id="GO:0016787">
    <property type="term" value="F:hydrolase activity"/>
    <property type="evidence" value="ECO:0007669"/>
    <property type="project" value="InterPro"/>
</dbReference>
<dbReference type="Proteomes" id="UP001218638">
    <property type="component" value="Chromosome"/>
</dbReference>
<dbReference type="PANTHER" id="PTHR33546:SF1">
    <property type="entry name" value="LARGE, MULTIFUNCTIONAL SECRETED PROTEIN"/>
    <property type="match status" value="1"/>
</dbReference>
<dbReference type="Pfam" id="PF23500">
    <property type="entry name" value="DUF7133"/>
    <property type="match status" value="1"/>
</dbReference>
<dbReference type="RefSeq" id="WP_330928807.1">
    <property type="nucleotide sequence ID" value="NZ_CP119075.1"/>
</dbReference>
<keyword evidence="2" id="KW-0732">Signal</keyword>
<dbReference type="NCBIfam" id="TIGR02603">
    <property type="entry name" value="CxxCH_TIGR02603"/>
    <property type="match status" value="1"/>
</dbReference>
<dbReference type="InterPro" id="IPR013428">
    <property type="entry name" value="Membrane-bound_put_N"/>
</dbReference>
<evidence type="ECO:0000256" key="2">
    <source>
        <dbReference type="SAM" id="SignalP"/>
    </source>
</evidence>
<evidence type="ECO:0000256" key="1">
    <source>
        <dbReference type="SAM" id="MobiDB-lite"/>
    </source>
</evidence>
<dbReference type="SUPFAM" id="SSF46626">
    <property type="entry name" value="Cytochrome c"/>
    <property type="match status" value="1"/>
</dbReference>
<dbReference type="InterPro" id="IPR013427">
    <property type="entry name" value="Haem-bd_dom_put"/>
</dbReference>